<reference evidence="2 3" key="1">
    <citation type="submission" date="2019-05" db="EMBL/GenBank/DDBJ databases">
        <authorList>
            <person name="Hariharan J."/>
            <person name="Choudoir M.J."/>
            <person name="Diebold P."/>
            <person name="Panke-Buisse K."/>
            <person name="Buckley D.H."/>
        </authorList>
    </citation>
    <scope>NUCLEOTIDE SEQUENCE [LARGE SCALE GENOMIC DNA]</scope>
    <source>
        <strain evidence="2 3">SUN51</strain>
    </source>
</reference>
<dbReference type="EMBL" id="VDFC01000085">
    <property type="protein sequence ID" value="KAA0921368.1"/>
    <property type="molecule type" value="Genomic_DNA"/>
</dbReference>
<organism evidence="2 3">
    <name type="scientific">Streptomyces apricus</name>
    <dbReference type="NCBI Taxonomy" id="1828112"/>
    <lineage>
        <taxon>Bacteria</taxon>
        <taxon>Bacillati</taxon>
        <taxon>Actinomycetota</taxon>
        <taxon>Actinomycetes</taxon>
        <taxon>Kitasatosporales</taxon>
        <taxon>Streptomycetaceae</taxon>
        <taxon>Streptomyces</taxon>
    </lineage>
</organism>
<evidence type="ECO:0000313" key="2">
    <source>
        <dbReference type="EMBL" id="KAA0921368.1"/>
    </source>
</evidence>
<evidence type="ECO:0000313" key="3">
    <source>
        <dbReference type="Proteomes" id="UP000324965"/>
    </source>
</evidence>
<comment type="caution">
    <text evidence="2">The sequence shown here is derived from an EMBL/GenBank/DDBJ whole genome shotgun (WGS) entry which is preliminary data.</text>
</comment>
<dbReference type="AlphaFoldDB" id="A0A5A9ZVD0"/>
<evidence type="ECO:0008006" key="4">
    <source>
        <dbReference type="Google" id="ProtNLM"/>
    </source>
</evidence>
<gene>
    <name evidence="2" type="ORF">FGF04_37015</name>
</gene>
<protein>
    <recommendedName>
        <fullName evidence="4">YkgJ family cysteine cluster protein</fullName>
    </recommendedName>
</protein>
<feature type="region of interest" description="Disordered" evidence="1">
    <location>
        <begin position="1"/>
        <end position="73"/>
    </location>
</feature>
<feature type="compositionally biased region" description="Basic residues" evidence="1">
    <location>
        <begin position="14"/>
        <end position="32"/>
    </location>
</feature>
<evidence type="ECO:0000256" key="1">
    <source>
        <dbReference type="SAM" id="MobiDB-lite"/>
    </source>
</evidence>
<sequence>MFTIHPSGSYRGKAACRRRRTDHAARATKRTARTTEHEPRRKNHQARAAERRPGGNHGSTDTRPGPDAVRGRRGPAYRRHALLSPDVLSQVLERFPGTMPLCGELVDQGACQWDCCEFSGSYFLLLPGEWESALQLGYGLDRFEVLDADYFGGRKVESRQDGCCSAPGGAQRPYKPLDCRLYPYWYQPREGGDMIRMQAAACPMMRLGRADEEHRTRTALVAELLCRDPDVARFLREARMTPGIYDVVPGLVTR</sequence>
<dbReference type="Proteomes" id="UP000324965">
    <property type="component" value="Unassembled WGS sequence"/>
</dbReference>
<dbReference type="OrthoDB" id="275146at2"/>
<name>A0A5A9ZVD0_9ACTN</name>
<proteinExistence type="predicted"/>
<accession>A0A5A9ZVD0</accession>
<keyword evidence="3" id="KW-1185">Reference proteome</keyword>